<sequence>MAILGLGTEIVECVRIAKMIEAHGEQFLERVYSANEIEYCIQTANTTQLFATRWAAKEAAMKAMRCRYQGVRWTDIEIVVHVGEGPTMLLSGAASQWAEQRGIERVHVSLGACRTHATAYVIATDELD</sequence>
<proteinExistence type="inferred from homology"/>
<gene>
    <name evidence="8 10" type="primary">acpS</name>
    <name evidence="10" type="ORF">GCM10023156_11500</name>
</gene>
<feature type="binding site" evidence="8">
    <location>
        <position position="9"/>
    </location>
    <ligand>
        <name>Mg(2+)</name>
        <dbReference type="ChEBI" id="CHEBI:18420"/>
    </ligand>
</feature>
<dbReference type="Gene3D" id="3.90.470.20">
    <property type="entry name" value="4'-phosphopantetheinyl transferase domain"/>
    <property type="match status" value="1"/>
</dbReference>
<feature type="domain" description="4'-phosphopantetheinyl transferase" evidence="9">
    <location>
        <begin position="5"/>
        <end position="105"/>
    </location>
</feature>
<dbReference type="HAMAP" id="MF_00101">
    <property type="entry name" value="AcpS"/>
    <property type="match status" value="1"/>
</dbReference>
<keyword evidence="7 8" id="KW-0275">Fatty acid biosynthesis</keyword>
<evidence type="ECO:0000313" key="10">
    <source>
        <dbReference type="EMBL" id="GAA4448398.1"/>
    </source>
</evidence>
<dbReference type="RefSeq" id="WP_008689740.1">
    <property type="nucleotide sequence ID" value="NZ_BAABGA010000016.1"/>
</dbReference>
<evidence type="ECO:0000256" key="7">
    <source>
        <dbReference type="ARBA" id="ARBA00023160"/>
    </source>
</evidence>
<accession>A0ABP8MGG7</accession>
<evidence type="ECO:0000313" key="11">
    <source>
        <dbReference type="Proteomes" id="UP001500840"/>
    </source>
</evidence>
<keyword evidence="8" id="KW-0963">Cytoplasm</keyword>
<evidence type="ECO:0000256" key="5">
    <source>
        <dbReference type="ARBA" id="ARBA00022842"/>
    </source>
</evidence>
<comment type="cofactor">
    <cofactor evidence="8">
        <name>Mg(2+)</name>
        <dbReference type="ChEBI" id="CHEBI:18420"/>
    </cofactor>
</comment>
<dbReference type="Pfam" id="PF01648">
    <property type="entry name" value="ACPS"/>
    <property type="match status" value="1"/>
</dbReference>
<dbReference type="Proteomes" id="UP001500840">
    <property type="component" value="Unassembled WGS sequence"/>
</dbReference>
<feature type="binding site" evidence="8">
    <location>
        <position position="58"/>
    </location>
    <ligand>
        <name>Mg(2+)</name>
        <dbReference type="ChEBI" id="CHEBI:18420"/>
    </ligand>
</feature>
<comment type="similarity">
    <text evidence="8">Belongs to the P-Pant transferase superfamily. AcpS family.</text>
</comment>
<evidence type="ECO:0000259" key="9">
    <source>
        <dbReference type="Pfam" id="PF01648"/>
    </source>
</evidence>
<comment type="function">
    <text evidence="8">Transfers the 4'-phosphopantetheine moiety from coenzyme A to a Ser of acyl-carrier-protein.</text>
</comment>
<organism evidence="10 11">
    <name type="scientific">Novipirellula rosea</name>
    <dbReference type="NCBI Taxonomy" id="1031540"/>
    <lineage>
        <taxon>Bacteria</taxon>
        <taxon>Pseudomonadati</taxon>
        <taxon>Planctomycetota</taxon>
        <taxon>Planctomycetia</taxon>
        <taxon>Pirellulales</taxon>
        <taxon>Pirellulaceae</taxon>
        <taxon>Novipirellula</taxon>
    </lineage>
</organism>
<dbReference type="NCBIfam" id="TIGR00556">
    <property type="entry name" value="pantethn_trn"/>
    <property type="match status" value="1"/>
</dbReference>
<evidence type="ECO:0000256" key="8">
    <source>
        <dbReference type="HAMAP-Rule" id="MF_00101"/>
    </source>
</evidence>
<keyword evidence="1 8" id="KW-0444">Lipid biosynthesis</keyword>
<dbReference type="EC" id="2.7.8.7" evidence="8"/>
<evidence type="ECO:0000256" key="3">
    <source>
        <dbReference type="ARBA" id="ARBA00022723"/>
    </source>
</evidence>
<keyword evidence="5 8" id="KW-0460">Magnesium</keyword>
<keyword evidence="11" id="KW-1185">Reference proteome</keyword>
<dbReference type="NCBIfam" id="TIGR00516">
    <property type="entry name" value="acpS"/>
    <property type="match status" value="1"/>
</dbReference>
<evidence type="ECO:0000256" key="1">
    <source>
        <dbReference type="ARBA" id="ARBA00022516"/>
    </source>
</evidence>
<keyword evidence="6 8" id="KW-0443">Lipid metabolism</keyword>
<evidence type="ECO:0000256" key="4">
    <source>
        <dbReference type="ARBA" id="ARBA00022832"/>
    </source>
</evidence>
<dbReference type="SUPFAM" id="SSF56214">
    <property type="entry name" value="4'-phosphopantetheinyl transferase"/>
    <property type="match status" value="1"/>
</dbReference>
<keyword evidence="2 8" id="KW-0808">Transferase</keyword>
<evidence type="ECO:0000256" key="2">
    <source>
        <dbReference type="ARBA" id="ARBA00022679"/>
    </source>
</evidence>
<protein>
    <recommendedName>
        <fullName evidence="8">Holo-[acyl-carrier-protein] synthase</fullName>
        <shortName evidence="8">Holo-ACP synthase</shortName>
        <ecNumber evidence="8">2.7.8.7</ecNumber>
    </recommendedName>
    <alternativeName>
        <fullName evidence="8">4'-phosphopantetheinyl transferase AcpS</fullName>
    </alternativeName>
</protein>
<comment type="catalytic activity">
    <reaction evidence="8">
        <text>apo-[ACP] + CoA = holo-[ACP] + adenosine 3',5'-bisphosphate + H(+)</text>
        <dbReference type="Rhea" id="RHEA:12068"/>
        <dbReference type="Rhea" id="RHEA-COMP:9685"/>
        <dbReference type="Rhea" id="RHEA-COMP:9690"/>
        <dbReference type="ChEBI" id="CHEBI:15378"/>
        <dbReference type="ChEBI" id="CHEBI:29999"/>
        <dbReference type="ChEBI" id="CHEBI:57287"/>
        <dbReference type="ChEBI" id="CHEBI:58343"/>
        <dbReference type="ChEBI" id="CHEBI:64479"/>
        <dbReference type="EC" id="2.7.8.7"/>
    </reaction>
</comment>
<dbReference type="InterPro" id="IPR008278">
    <property type="entry name" value="4-PPantetheinyl_Trfase_dom"/>
</dbReference>
<name>A0ABP8MGG7_9BACT</name>
<comment type="subcellular location">
    <subcellularLocation>
        <location evidence="8">Cytoplasm</location>
    </subcellularLocation>
</comment>
<reference evidence="11" key="1">
    <citation type="journal article" date="2019" name="Int. J. Syst. Evol. Microbiol.">
        <title>The Global Catalogue of Microorganisms (GCM) 10K type strain sequencing project: providing services to taxonomists for standard genome sequencing and annotation.</title>
        <authorList>
            <consortium name="The Broad Institute Genomics Platform"/>
            <consortium name="The Broad Institute Genome Sequencing Center for Infectious Disease"/>
            <person name="Wu L."/>
            <person name="Ma J."/>
        </authorList>
    </citation>
    <scope>NUCLEOTIDE SEQUENCE [LARGE SCALE GENOMIC DNA]</scope>
    <source>
        <strain evidence="11">JCM 17759</strain>
    </source>
</reference>
<dbReference type="InterPro" id="IPR004568">
    <property type="entry name" value="Ppantetheine-prot_Trfase_dom"/>
</dbReference>
<keyword evidence="3 8" id="KW-0479">Metal-binding</keyword>
<evidence type="ECO:0000256" key="6">
    <source>
        <dbReference type="ARBA" id="ARBA00023098"/>
    </source>
</evidence>
<keyword evidence="4 8" id="KW-0276">Fatty acid metabolism</keyword>
<comment type="caution">
    <text evidence="10">The sequence shown here is derived from an EMBL/GenBank/DDBJ whole genome shotgun (WGS) entry which is preliminary data.</text>
</comment>
<dbReference type="InterPro" id="IPR037143">
    <property type="entry name" value="4-PPantetheinyl_Trfase_dom_sf"/>
</dbReference>
<dbReference type="InterPro" id="IPR002582">
    <property type="entry name" value="ACPS"/>
</dbReference>
<dbReference type="EMBL" id="BAABGA010000016">
    <property type="protein sequence ID" value="GAA4448398.1"/>
    <property type="molecule type" value="Genomic_DNA"/>
</dbReference>